<comment type="similarity">
    <text evidence="1">Belongs to the short-chain dehydrogenases/reductases (SDR) family.</text>
</comment>
<gene>
    <name evidence="3" type="ORF">Ga0074812_12678</name>
</gene>
<dbReference type="PANTHER" id="PTHR42760">
    <property type="entry name" value="SHORT-CHAIN DEHYDROGENASES/REDUCTASES FAMILY MEMBER"/>
    <property type="match status" value="1"/>
</dbReference>
<dbReference type="InterPro" id="IPR002347">
    <property type="entry name" value="SDR_fam"/>
</dbReference>
<dbReference type="AlphaFoldDB" id="A0A0S4QUM5"/>
<proteinExistence type="inferred from homology"/>
<dbReference type="PRINTS" id="PR00081">
    <property type="entry name" value="GDHRDH"/>
</dbReference>
<evidence type="ECO:0000313" key="4">
    <source>
        <dbReference type="Proteomes" id="UP000198802"/>
    </source>
</evidence>
<reference evidence="4" key="1">
    <citation type="submission" date="2015-11" db="EMBL/GenBank/DDBJ databases">
        <authorList>
            <person name="Varghese N."/>
        </authorList>
    </citation>
    <scope>NUCLEOTIDE SEQUENCE [LARGE SCALE GENOMIC DNA]</scope>
    <source>
        <strain evidence="4">DSM 45899</strain>
    </source>
</reference>
<name>A0A0S4QUM5_9ACTN</name>
<dbReference type="RefSeq" id="WP_091283277.1">
    <property type="nucleotide sequence ID" value="NZ_FAOZ01000026.1"/>
</dbReference>
<dbReference type="InterPro" id="IPR036291">
    <property type="entry name" value="NAD(P)-bd_dom_sf"/>
</dbReference>
<dbReference type="EMBL" id="FAOZ01000026">
    <property type="protein sequence ID" value="CUU59301.1"/>
    <property type="molecule type" value="Genomic_DNA"/>
</dbReference>
<dbReference type="Gene3D" id="3.40.50.720">
    <property type="entry name" value="NAD(P)-binding Rossmann-like Domain"/>
    <property type="match status" value="1"/>
</dbReference>
<sequence>MNAGLSSPVPDLHGRTVFVTGAGSGMGRTISAAVLEKGGNVFSLEINAENIAAATEELGGGDRIAWYEGSVAVKADVEAAFAAAVDRFGDIHHLVNNAGIADMALVQDMTESAWDTMIDTLLKGTFLCTQAFARHVIPNGAGRSIVNISSLNAVAVTDGMAHYCAAKAGVKVLGEVCAAEFGRYGIRVNSVGPGTTATPMSVGARMGRMGQEFLDRTLVHPPRHQEPSDIADVVLFLMSPAAQRITGHFIPVDGGQHVRGLHSYWDVLSEMIATGAFSD</sequence>
<dbReference type="FunFam" id="3.40.50.720:FF:000084">
    <property type="entry name" value="Short-chain dehydrogenase reductase"/>
    <property type="match status" value="1"/>
</dbReference>
<dbReference type="Pfam" id="PF13561">
    <property type="entry name" value="adh_short_C2"/>
    <property type="match status" value="1"/>
</dbReference>
<dbReference type="SUPFAM" id="SSF51735">
    <property type="entry name" value="NAD(P)-binding Rossmann-fold domains"/>
    <property type="match status" value="1"/>
</dbReference>
<accession>A0A0S4QUM5</accession>
<keyword evidence="2" id="KW-0560">Oxidoreductase</keyword>
<dbReference type="CDD" id="cd05233">
    <property type="entry name" value="SDR_c"/>
    <property type="match status" value="1"/>
</dbReference>
<dbReference type="Proteomes" id="UP000198802">
    <property type="component" value="Unassembled WGS sequence"/>
</dbReference>
<evidence type="ECO:0000313" key="3">
    <source>
        <dbReference type="EMBL" id="CUU59301.1"/>
    </source>
</evidence>
<organism evidence="3 4">
    <name type="scientific">Parafrankia irregularis</name>
    <dbReference type="NCBI Taxonomy" id="795642"/>
    <lineage>
        <taxon>Bacteria</taxon>
        <taxon>Bacillati</taxon>
        <taxon>Actinomycetota</taxon>
        <taxon>Actinomycetes</taxon>
        <taxon>Frankiales</taxon>
        <taxon>Frankiaceae</taxon>
        <taxon>Parafrankia</taxon>
    </lineage>
</organism>
<keyword evidence="4" id="KW-1185">Reference proteome</keyword>
<dbReference type="PRINTS" id="PR00080">
    <property type="entry name" value="SDRFAMILY"/>
</dbReference>
<dbReference type="GO" id="GO:0016616">
    <property type="term" value="F:oxidoreductase activity, acting on the CH-OH group of donors, NAD or NADP as acceptor"/>
    <property type="evidence" value="ECO:0007669"/>
    <property type="project" value="TreeGrafter"/>
</dbReference>
<evidence type="ECO:0000256" key="2">
    <source>
        <dbReference type="ARBA" id="ARBA00023002"/>
    </source>
</evidence>
<protein>
    <submittedName>
        <fullName evidence="3">NAD(P)-dependent dehydrogenase, short-chain alcohol dehydrogenase family</fullName>
    </submittedName>
</protein>
<evidence type="ECO:0000256" key="1">
    <source>
        <dbReference type="ARBA" id="ARBA00006484"/>
    </source>
</evidence>